<dbReference type="GO" id="GO:0030497">
    <property type="term" value="P:fatty acid elongation"/>
    <property type="evidence" value="ECO:0007669"/>
    <property type="project" value="UniProtKB-ARBA"/>
</dbReference>
<organism evidence="14 15">
    <name type="scientific">Legionella hackeliae</name>
    <dbReference type="NCBI Taxonomy" id="449"/>
    <lineage>
        <taxon>Bacteria</taxon>
        <taxon>Pseudomonadati</taxon>
        <taxon>Pseudomonadota</taxon>
        <taxon>Gammaproteobacteria</taxon>
        <taxon>Legionellales</taxon>
        <taxon>Legionellaceae</taxon>
        <taxon>Legionella</taxon>
    </lineage>
</organism>
<keyword evidence="4 12" id="KW-0444">Lipid biosynthesis</keyword>
<dbReference type="InterPro" id="IPR011284">
    <property type="entry name" value="3oxo_ACP_reduc"/>
</dbReference>
<evidence type="ECO:0000256" key="5">
    <source>
        <dbReference type="ARBA" id="ARBA00022832"/>
    </source>
</evidence>
<dbReference type="KEGG" id="lha:LHA_1780"/>
<dbReference type="EC" id="1.1.1.100" evidence="12"/>
<dbReference type="GO" id="GO:0004316">
    <property type="term" value="F:3-oxoacyl-[acyl-carrier-protein] reductase (NADPH) activity"/>
    <property type="evidence" value="ECO:0007669"/>
    <property type="project" value="UniProtKB-UniRule"/>
</dbReference>
<comment type="pathway">
    <text evidence="2 12">Lipid metabolism; fatty acid biosynthesis.</text>
</comment>
<protein>
    <recommendedName>
        <fullName evidence="12">3-oxoacyl-[acyl-carrier-protein] reductase</fullName>
        <ecNumber evidence="12">1.1.1.100</ecNumber>
    </recommendedName>
</protein>
<evidence type="ECO:0000256" key="4">
    <source>
        <dbReference type="ARBA" id="ARBA00022516"/>
    </source>
</evidence>
<feature type="binding site" evidence="11">
    <location>
        <position position="90"/>
    </location>
    <ligand>
        <name>NADP(+)</name>
        <dbReference type="ChEBI" id="CHEBI:58349"/>
    </ligand>
</feature>
<feature type="binding site" evidence="11">
    <location>
        <begin position="155"/>
        <end position="159"/>
    </location>
    <ligand>
        <name>NADP(+)</name>
        <dbReference type="ChEBI" id="CHEBI:58349"/>
    </ligand>
</feature>
<comment type="catalytic activity">
    <reaction evidence="12">
        <text>a (3R)-hydroxyacyl-[ACP] + NADP(+) = a 3-oxoacyl-[ACP] + NADPH + H(+)</text>
        <dbReference type="Rhea" id="RHEA:17397"/>
        <dbReference type="Rhea" id="RHEA-COMP:9916"/>
        <dbReference type="Rhea" id="RHEA-COMP:9945"/>
        <dbReference type="ChEBI" id="CHEBI:15378"/>
        <dbReference type="ChEBI" id="CHEBI:57783"/>
        <dbReference type="ChEBI" id="CHEBI:58349"/>
        <dbReference type="ChEBI" id="CHEBI:78776"/>
        <dbReference type="ChEBI" id="CHEBI:78827"/>
        <dbReference type="EC" id="1.1.1.100"/>
    </reaction>
</comment>
<feature type="domain" description="Ketoreductase" evidence="13">
    <location>
        <begin position="7"/>
        <end position="191"/>
    </location>
</feature>
<dbReference type="FunFam" id="3.40.50.720:FF:000037">
    <property type="entry name" value="3-oxoacyl-[acyl-carrier-protein] reductase FabG"/>
    <property type="match status" value="1"/>
</dbReference>
<evidence type="ECO:0000256" key="11">
    <source>
        <dbReference type="PIRSR" id="PIRSR611284-2"/>
    </source>
</evidence>
<dbReference type="HOGENOM" id="CLU_010194_1_3_6"/>
<dbReference type="PATRIC" id="fig|449.7.peg.2348"/>
<evidence type="ECO:0000256" key="10">
    <source>
        <dbReference type="PIRSR" id="PIRSR611284-1"/>
    </source>
</evidence>
<name>A0A0A8UPX8_LEGHA</name>
<comment type="subunit">
    <text evidence="12">Homotetramer.</text>
</comment>
<evidence type="ECO:0000256" key="9">
    <source>
        <dbReference type="ARBA" id="ARBA00023160"/>
    </source>
</evidence>
<dbReference type="InterPro" id="IPR002347">
    <property type="entry name" value="SDR_fam"/>
</dbReference>
<dbReference type="PANTHER" id="PTHR42879:SF2">
    <property type="entry name" value="3-OXOACYL-[ACYL-CARRIER-PROTEIN] REDUCTASE FABG"/>
    <property type="match status" value="1"/>
</dbReference>
<keyword evidence="8 12" id="KW-0443">Lipid metabolism</keyword>
<keyword evidence="6 11" id="KW-0521">NADP</keyword>
<evidence type="ECO:0000256" key="6">
    <source>
        <dbReference type="ARBA" id="ARBA00022857"/>
    </source>
</evidence>
<evidence type="ECO:0000256" key="12">
    <source>
        <dbReference type="RuleBase" id="RU366074"/>
    </source>
</evidence>
<evidence type="ECO:0000256" key="7">
    <source>
        <dbReference type="ARBA" id="ARBA00023002"/>
    </source>
</evidence>
<dbReference type="EMBL" id="LN681225">
    <property type="protein sequence ID" value="CEK10813.1"/>
    <property type="molecule type" value="Genomic_DNA"/>
</dbReference>
<dbReference type="NCBIfam" id="NF009464">
    <property type="entry name" value="PRK12824.1"/>
    <property type="match status" value="1"/>
</dbReference>
<keyword evidence="5 12" id="KW-0276">Fatty acid metabolism</keyword>
<feature type="binding site" evidence="11">
    <location>
        <begin position="13"/>
        <end position="16"/>
    </location>
    <ligand>
        <name>NADP(+)</name>
        <dbReference type="ChEBI" id="CHEBI:58349"/>
    </ligand>
</feature>
<dbReference type="STRING" id="449.LHA_1780"/>
<dbReference type="NCBIfam" id="TIGR01830">
    <property type="entry name" value="3oxo_ACP_reduc"/>
    <property type="match status" value="1"/>
</dbReference>
<dbReference type="UniPathway" id="UPA00094"/>
<dbReference type="PANTHER" id="PTHR42879">
    <property type="entry name" value="3-OXOACYL-(ACYL-CARRIER-PROTEIN) REDUCTASE"/>
    <property type="match status" value="1"/>
</dbReference>
<feature type="binding site" evidence="11">
    <location>
        <begin position="63"/>
        <end position="64"/>
    </location>
    <ligand>
        <name>NADP(+)</name>
        <dbReference type="ChEBI" id="CHEBI:58349"/>
    </ligand>
</feature>
<dbReference type="NCBIfam" id="NF004197">
    <property type="entry name" value="PRK05653.1-1"/>
    <property type="match status" value="1"/>
</dbReference>
<dbReference type="SUPFAM" id="SSF51735">
    <property type="entry name" value="NAD(P)-binding Rossmann-fold domains"/>
    <property type="match status" value="1"/>
</dbReference>
<accession>A0A0A8UPX8</accession>
<dbReference type="AlphaFoldDB" id="A0A0A8UPX8"/>
<dbReference type="OrthoDB" id="9804774at2"/>
<evidence type="ECO:0000313" key="15">
    <source>
        <dbReference type="Proteomes" id="UP000032803"/>
    </source>
</evidence>
<evidence type="ECO:0000256" key="8">
    <source>
        <dbReference type="ARBA" id="ARBA00023098"/>
    </source>
</evidence>
<dbReference type="NCBIfam" id="NF009466">
    <property type="entry name" value="PRK12826.1-2"/>
    <property type="match status" value="1"/>
</dbReference>
<dbReference type="Proteomes" id="UP000032803">
    <property type="component" value="Chromosome I"/>
</dbReference>
<dbReference type="Gene3D" id="3.40.50.720">
    <property type="entry name" value="NAD(P)-binding Rossmann-like Domain"/>
    <property type="match status" value="1"/>
</dbReference>
<dbReference type="InterPro" id="IPR050259">
    <property type="entry name" value="SDR"/>
</dbReference>
<proteinExistence type="inferred from homology"/>
<evidence type="ECO:0000256" key="1">
    <source>
        <dbReference type="ARBA" id="ARBA00002607"/>
    </source>
</evidence>
<keyword evidence="9 12" id="KW-0275">Fatty acid biosynthesis</keyword>
<sequence length="248" mass="26390">MVNLQGKVVLVTGASRGIGKAIALNLAKKGAYVIGTATTASGAENITNSFVQENLSGEGRILNVTDKEDIDNLMTQLSDEEKLPSILVNNAGITCDNLLLRMDDDEWDKVINTNLSAIFRLSKACLKPMFRARWGRIISIGSVVGASGNSGQSNYTAAKAGIVGFSKSLAQEIASRNITVNVVAPGFIDTDMTSALPDMVKDEMLKRIPMKRLGKADDVAEAVAFLASDSANYITGVTIHVNGGMYMD</sequence>
<gene>
    <name evidence="14" type="primary">fabG</name>
    <name evidence="14" type="ORF">LHA_1780</name>
</gene>
<feature type="binding site" evidence="11">
    <location>
        <position position="188"/>
    </location>
    <ligand>
        <name>NADP(+)</name>
        <dbReference type="ChEBI" id="CHEBI:58349"/>
    </ligand>
</feature>
<dbReference type="InterPro" id="IPR036291">
    <property type="entry name" value="NAD(P)-bd_dom_sf"/>
</dbReference>
<dbReference type="CDD" id="cd05333">
    <property type="entry name" value="BKR_SDR_c"/>
    <property type="match status" value="1"/>
</dbReference>
<dbReference type="InterPro" id="IPR057326">
    <property type="entry name" value="KR_dom"/>
</dbReference>
<dbReference type="GO" id="GO:0051287">
    <property type="term" value="F:NAD binding"/>
    <property type="evidence" value="ECO:0007669"/>
    <property type="project" value="UniProtKB-UniRule"/>
</dbReference>
<dbReference type="RefSeq" id="WP_045106117.1">
    <property type="nucleotide sequence ID" value="NZ_LN681225.1"/>
</dbReference>
<keyword evidence="15" id="KW-1185">Reference proteome</keyword>
<dbReference type="PROSITE" id="PS00061">
    <property type="entry name" value="ADH_SHORT"/>
    <property type="match status" value="1"/>
</dbReference>
<dbReference type="PRINTS" id="PR00081">
    <property type="entry name" value="GDHRDH"/>
</dbReference>
<keyword evidence="7 12" id="KW-0560">Oxidoreductase</keyword>
<reference evidence="15" key="1">
    <citation type="submission" date="2014-09" db="EMBL/GenBank/DDBJ databases">
        <authorList>
            <person name="Gomez-Valero L."/>
        </authorList>
    </citation>
    <scope>NUCLEOTIDE SEQUENCE [LARGE SCALE GENOMIC DNA]</scope>
    <source>
        <strain evidence="15">ATCC35250</strain>
    </source>
</reference>
<comment type="function">
    <text evidence="1 12">Catalyzes the NADPH-dependent reduction of beta-ketoacyl-ACP substrates to beta-hydroxyacyl-ACP products, the first reductive step in the elongation cycle of fatty acid biosynthesis.</text>
</comment>
<dbReference type="PRINTS" id="PR00080">
    <property type="entry name" value="SDRFAMILY"/>
</dbReference>
<evidence type="ECO:0000313" key="14">
    <source>
        <dbReference type="EMBL" id="CEK10813.1"/>
    </source>
</evidence>
<feature type="binding site" evidence="11">
    <location>
        <position position="38"/>
    </location>
    <ligand>
        <name>NADP(+)</name>
        <dbReference type="ChEBI" id="CHEBI:58349"/>
    </ligand>
</feature>
<dbReference type="InterPro" id="IPR020904">
    <property type="entry name" value="Sc_DH/Rdtase_CS"/>
</dbReference>
<feature type="active site" description="Proton acceptor" evidence="10">
    <location>
        <position position="155"/>
    </location>
</feature>
<evidence type="ECO:0000259" key="13">
    <source>
        <dbReference type="SMART" id="SM00822"/>
    </source>
</evidence>
<evidence type="ECO:0000256" key="2">
    <source>
        <dbReference type="ARBA" id="ARBA00005194"/>
    </source>
</evidence>
<dbReference type="SMART" id="SM00822">
    <property type="entry name" value="PKS_KR"/>
    <property type="match status" value="1"/>
</dbReference>
<dbReference type="Pfam" id="PF13561">
    <property type="entry name" value="adh_short_C2"/>
    <property type="match status" value="1"/>
</dbReference>
<evidence type="ECO:0000256" key="3">
    <source>
        <dbReference type="ARBA" id="ARBA00006484"/>
    </source>
</evidence>
<comment type="similarity">
    <text evidence="3 12">Belongs to the short-chain dehydrogenases/reductases (SDR) family.</text>
</comment>